<dbReference type="AlphaFoldDB" id="A2ESH5"/>
<dbReference type="SUPFAM" id="SSF52047">
    <property type="entry name" value="RNI-like"/>
    <property type="match status" value="1"/>
</dbReference>
<dbReference type="RefSeq" id="XP_001316642.1">
    <property type="nucleotide sequence ID" value="XM_001316607.1"/>
</dbReference>
<dbReference type="InParanoid" id="A2ESH5"/>
<sequence>MLSADALRQLSQGSNNDYIFDFSLIPSDRYETLFRTLQKFCLNNVDVLGFSCDAISNYAGANAHLPTDIMHSIAKNKKSYIRNMVELLCYCVPKSPKITELQFSHLLIAGEYLSRMAGSFSRSKSLKRIIICDCNLDDAGAESLFKFLDPNKIELITIENSNISGQIIPEAINFVQRKSVPNGGIMEINLNGNQISQSDLLKLNQALHPLSKQSIPSQSIPKPFIDEVSPEDLSDEASFPDNHENAIQAEIAALKSENQMLRNQIKALREMKASSENNGSIFVVGTGAPQFVSYLGEVEEKLLAIDQNTKFM</sequence>
<evidence type="ECO:0000313" key="3">
    <source>
        <dbReference type="Proteomes" id="UP000001542"/>
    </source>
</evidence>
<dbReference type="KEGG" id="tva:4762280"/>
<feature type="coiled-coil region" evidence="1">
    <location>
        <begin position="244"/>
        <end position="278"/>
    </location>
</feature>
<reference evidence="2" key="2">
    <citation type="journal article" date="2007" name="Science">
        <title>Draft genome sequence of the sexually transmitted pathogen Trichomonas vaginalis.</title>
        <authorList>
            <person name="Carlton J.M."/>
            <person name="Hirt R.P."/>
            <person name="Silva J.C."/>
            <person name="Delcher A.L."/>
            <person name="Schatz M."/>
            <person name="Zhao Q."/>
            <person name="Wortman J.R."/>
            <person name="Bidwell S.L."/>
            <person name="Alsmark U.C.M."/>
            <person name="Besteiro S."/>
            <person name="Sicheritz-Ponten T."/>
            <person name="Noel C.J."/>
            <person name="Dacks J.B."/>
            <person name="Foster P.G."/>
            <person name="Simillion C."/>
            <person name="Van de Peer Y."/>
            <person name="Miranda-Saavedra D."/>
            <person name="Barton G.J."/>
            <person name="Westrop G.D."/>
            <person name="Mueller S."/>
            <person name="Dessi D."/>
            <person name="Fiori P.L."/>
            <person name="Ren Q."/>
            <person name="Paulsen I."/>
            <person name="Zhang H."/>
            <person name="Bastida-Corcuera F.D."/>
            <person name="Simoes-Barbosa A."/>
            <person name="Brown M.T."/>
            <person name="Hayes R.D."/>
            <person name="Mukherjee M."/>
            <person name="Okumura C.Y."/>
            <person name="Schneider R."/>
            <person name="Smith A.J."/>
            <person name="Vanacova S."/>
            <person name="Villalvazo M."/>
            <person name="Haas B.J."/>
            <person name="Pertea M."/>
            <person name="Feldblyum T.V."/>
            <person name="Utterback T.R."/>
            <person name="Shu C.L."/>
            <person name="Osoegawa K."/>
            <person name="de Jong P.J."/>
            <person name="Hrdy I."/>
            <person name="Horvathova L."/>
            <person name="Zubacova Z."/>
            <person name="Dolezal P."/>
            <person name="Malik S.B."/>
            <person name="Logsdon J.M. Jr."/>
            <person name="Henze K."/>
            <person name="Gupta A."/>
            <person name="Wang C.C."/>
            <person name="Dunne R.L."/>
            <person name="Upcroft J.A."/>
            <person name="Upcroft P."/>
            <person name="White O."/>
            <person name="Salzberg S.L."/>
            <person name="Tang P."/>
            <person name="Chiu C.-H."/>
            <person name="Lee Y.-S."/>
            <person name="Embley T.M."/>
            <person name="Coombs G.H."/>
            <person name="Mottram J.C."/>
            <person name="Tachezy J."/>
            <person name="Fraser-Liggett C.M."/>
            <person name="Johnson P.J."/>
        </authorList>
    </citation>
    <scope>NUCLEOTIDE SEQUENCE [LARGE SCALE GENOMIC DNA]</scope>
    <source>
        <strain evidence="2">G3</strain>
    </source>
</reference>
<protein>
    <recommendedName>
        <fullName evidence="4">Leucine Rich Repeat family protein</fullName>
    </recommendedName>
</protein>
<evidence type="ECO:0000256" key="1">
    <source>
        <dbReference type="SAM" id="Coils"/>
    </source>
</evidence>
<dbReference type="OrthoDB" id="10264966at2759"/>
<accession>A2ESH5</accession>
<evidence type="ECO:0000313" key="2">
    <source>
        <dbReference type="EMBL" id="EAY04419.1"/>
    </source>
</evidence>
<dbReference type="Gene3D" id="3.80.10.10">
    <property type="entry name" value="Ribonuclease Inhibitor"/>
    <property type="match status" value="1"/>
</dbReference>
<dbReference type="Proteomes" id="UP000001542">
    <property type="component" value="Unassembled WGS sequence"/>
</dbReference>
<dbReference type="VEuPathDB" id="TrichDB:TVAGG3_0277780"/>
<dbReference type="VEuPathDB" id="TrichDB:TVAG_417170"/>
<proteinExistence type="predicted"/>
<gene>
    <name evidence="2" type="ORF">TVAG_417170</name>
</gene>
<dbReference type="InterPro" id="IPR032675">
    <property type="entry name" value="LRR_dom_sf"/>
</dbReference>
<organism evidence="2 3">
    <name type="scientific">Trichomonas vaginalis (strain ATCC PRA-98 / G3)</name>
    <dbReference type="NCBI Taxonomy" id="412133"/>
    <lineage>
        <taxon>Eukaryota</taxon>
        <taxon>Metamonada</taxon>
        <taxon>Parabasalia</taxon>
        <taxon>Trichomonadida</taxon>
        <taxon>Trichomonadidae</taxon>
        <taxon>Trichomonas</taxon>
    </lineage>
</organism>
<name>A2ESH5_TRIV3</name>
<reference evidence="2" key="1">
    <citation type="submission" date="2006-10" db="EMBL/GenBank/DDBJ databases">
        <authorList>
            <person name="Amadeo P."/>
            <person name="Zhao Q."/>
            <person name="Wortman J."/>
            <person name="Fraser-Liggett C."/>
            <person name="Carlton J."/>
        </authorList>
    </citation>
    <scope>NUCLEOTIDE SEQUENCE</scope>
    <source>
        <strain evidence="2">G3</strain>
    </source>
</reference>
<dbReference type="EMBL" id="DS113476">
    <property type="protein sequence ID" value="EAY04419.1"/>
    <property type="molecule type" value="Genomic_DNA"/>
</dbReference>
<keyword evidence="3" id="KW-1185">Reference proteome</keyword>
<evidence type="ECO:0008006" key="4">
    <source>
        <dbReference type="Google" id="ProtNLM"/>
    </source>
</evidence>
<keyword evidence="1" id="KW-0175">Coiled coil</keyword>